<organism evidence="1 2">
    <name type="scientific">Portibacter lacus</name>
    <dbReference type="NCBI Taxonomy" id="1099794"/>
    <lineage>
        <taxon>Bacteria</taxon>
        <taxon>Pseudomonadati</taxon>
        <taxon>Bacteroidota</taxon>
        <taxon>Saprospiria</taxon>
        <taxon>Saprospirales</taxon>
        <taxon>Haliscomenobacteraceae</taxon>
        <taxon>Portibacter</taxon>
    </lineage>
</organism>
<evidence type="ECO:0000313" key="1">
    <source>
        <dbReference type="EMBL" id="GLR18632.1"/>
    </source>
</evidence>
<name>A0AA37SRA2_9BACT</name>
<reference evidence="1" key="1">
    <citation type="journal article" date="2014" name="Int. J. Syst. Evol. Microbiol.">
        <title>Complete genome sequence of Corynebacterium casei LMG S-19264T (=DSM 44701T), isolated from a smear-ripened cheese.</title>
        <authorList>
            <consortium name="US DOE Joint Genome Institute (JGI-PGF)"/>
            <person name="Walter F."/>
            <person name="Albersmeier A."/>
            <person name="Kalinowski J."/>
            <person name="Ruckert C."/>
        </authorList>
    </citation>
    <scope>NUCLEOTIDE SEQUENCE</scope>
    <source>
        <strain evidence="1">NBRC 108769</strain>
    </source>
</reference>
<protein>
    <recommendedName>
        <fullName evidence="3">DUF4286 family protein</fullName>
    </recommendedName>
</protein>
<dbReference type="AlphaFoldDB" id="A0AA37SRA2"/>
<dbReference type="Pfam" id="PF14114">
    <property type="entry name" value="DUF4286"/>
    <property type="match status" value="1"/>
</dbReference>
<gene>
    <name evidence="1" type="ORF">GCM10007940_32480</name>
</gene>
<dbReference type="Proteomes" id="UP001156666">
    <property type="component" value="Unassembled WGS sequence"/>
</dbReference>
<evidence type="ECO:0000313" key="2">
    <source>
        <dbReference type="Proteomes" id="UP001156666"/>
    </source>
</evidence>
<evidence type="ECO:0008006" key="3">
    <source>
        <dbReference type="Google" id="ProtNLM"/>
    </source>
</evidence>
<dbReference type="RefSeq" id="WP_235294244.1">
    <property type="nucleotide sequence ID" value="NZ_BSOH01000021.1"/>
</dbReference>
<sequence>MADNNILYNVTIKIDHKVEEEWLMWMKEEHIPSVMATQCFIESKINKLLLVPDDDGVMYTIQYECENMRKLQEYQGSHAPKLQKEHQDRYKDKFVAFRSVMEVQAKY</sequence>
<keyword evidence="2" id="KW-1185">Reference proteome</keyword>
<accession>A0AA37SRA2</accession>
<reference evidence="1" key="2">
    <citation type="submission" date="2023-01" db="EMBL/GenBank/DDBJ databases">
        <title>Draft genome sequence of Portibacter lacus strain NBRC 108769.</title>
        <authorList>
            <person name="Sun Q."/>
            <person name="Mori K."/>
        </authorList>
    </citation>
    <scope>NUCLEOTIDE SEQUENCE</scope>
    <source>
        <strain evidence="1">NBRC 108769</strain>
    </source>
</reference>
<dbReference type="InterPro" id="IPR025563">
    <property type="entry name" value="DUF4286"/>
</dbReference>
<proteinExistence type="predicted"/>
<comment type="caution">
    <text evidence="1">The sequence shown here is derived from an EMBL/GenBank/DDBJ whole genome shotgun (WGS) entry which is preliminary data.</text>
</comment>
<dbReference type="EMBL" id="BSOH01000021">
    <property type="protein sequence ID" value="GLR18632.1"/>
    <property type="molecule type" value="Genomic_DNA"/>
</dbReference>